<dbReference type="HOGENOM" id="CLU_160523_1_0_10"/>
<dbReference type="InterPro" id="IPR007922">
    <property type="entry name" value="DciA-like"/>
</dbReference>
<dbReference type="PANTHER" id="PTHR36456:SF1">
    <property type="entry name" value="UPF0232 PROTEIN SCO3875"/>
    <property type="match status" value="1"/>
</dbReference>
<dbReference type="STRING" id="1562970.ING2E5B_2439"/>
<dbReference type="EMBL" id="LN515532">
    <property type="protein sequence ID" value="CEA17164.1"/>
    <property type="molecule type" value="Genomic_DNA"/>
</dbReference>
<dbReference type="AlphaFoldDB" id="A0A098C2M0"/>
<evidence type="ECO:0000313" key="1">
    <source>
        <dbReference type="EMBL" id="CEA17164.1"/>
    </source>
</evidence>
<dbReference type="Proteomes" id="UP000032417">
    <property type="component" value="Chromosome 1"/>
</dbReference>
<dbReference type="Pfam" id="PF05258">
    <property type="entry name" value="DciA"/>
    <property type="match status" value="1"/>
</dbReference>
<evidence type="ECO:0000313" key="2">
    <source>
        <dbReference type="Proteomes" id="UP000032417"/>
    </source>
</evidence>
<organism evidence="1 2">
    <name type="scientific">Fermentimonas caenicola</name>
    <dbReference type="NCBI Taxonomy" id="1562970"/>
    <lineage>
        <taxon>Bacteria</taxon>
        <taxon>Pseudomonadati</taxon>
        <taxon>Bacteroidota</taxon>
        <taxon>Bacteroidia</taxon>
        <taxon>Bacteroidales</taxon>
        <taxon>Dysgonomonadaceae</taxon>
        <taxon>Fermentimonas</taxon>
    </lineage>
</organism>
<sequence length="97" mass="11146">MQKKNSQPISKAMSDFFSANSELKMKLAEYRAVNGWNEVLGEGVSKYTRNVYFRRNILYVQLSSAVLRAELLMNKKGLIDKINEYAESPVVKDIVLR</sequence>
<dbReference type="KEGG" id="pbt:ING2E5B_2439"/>
<evidence type="ECO:0008006" key="3">
    <source>
        <dbReference type="Google" id="ProtNLM"/>
    </source>
</evidence>
<gene>
    <name evidence="1" type="ORF">ING2E5B_2439</name>
</gene>
<proteinExistence type="predicted"/>
<dbReference type="OrthoDB" id="9796545at2"/>
<dbReference type="PANTHER" id="PTHR36456">
    <property type="entry name" value="UPF0232 PROTEIN SCO3875"/>
    <property type="match status" value="1"/>
</dbReference>
<protein>
    <recommendedName>
        <fullName evidence="3">DUF721 domain-containing protein</fullName>
    </recommendedName>
</protein>
<accession>A0A098C2M0</accession>
<keyword evidence="2" id="KW-1185">Reference proteome</keyword>
<reference evidence="1 2" key="1">
    <citation type="submission" date="2014-08" db="EMBL/GenBank/DDBJ databases">
        <authorList>
            <person name="Wibberg D."/>
        </authorList>
    </citation>
    <scope>NUCLEOTIDE SEQUENCE [LARGE SCALE GENOMIC DNA]</scope>
    <source>
        <strain evidence="2">ING2-E5B</strain>
    </source>
</reference>
<name>A0A098C2M0_9BACT</name>